<keyword evidence="2" id="KW-0812">Transmembrane</keyword>
<feature type="region of interest" description="Disordered" evidence="1">
    <location>
        <begin position="430"/>
        <end position="460"/>
    </location>
</feature>
<evidence type="ECO:0000256" key="2">
    <source>
        <dbReference type="SAM" id="Phobius"/>
    </source>
</evidence>
<protein>
    <recommendedName>
        <fullName evidence="5">O-antigen ligase domain-containing protein</fullName>
    </recommendedName>
</protein>
<evidence type="ECO:0000256" key="1">
    <source>
        <dbReference type="SAM" id="MobiDB-lite"/>
    </source>
</evidence>
<reference evidence="3 4" key="1">
    <citation type="journal article" date="2024" name="Fungal Genet. Biol.">
        <title>The porcine skin microbiome exhibits broad fungal antagonism.</title>
        <authorList>
            <person name="De La Cruz K.F."/>
            <person name="Townsend E.C."/>
            <person name="Alex Cheong J.Z."/>
            <person name="Salamzade R."/>
            <person name="Liu A."/>
            <person name="Sandstrom S."/>
            <person name="Davila E."/>
            <person name="Huang L."/>
            <person name="Xu K.H."/>
            <person name="Wu S.Y."/>
            <person name="Meudt J.J."/>
            <person name="Shanmuganayagam D."/>
            <person name="Gibson A.L.F."/>
            <person name="Kalan L.R."/>
        </authorList>
    </citation>
    <scope>NUCLEOTIDE SEQUENCE [LARGE SCALE GENOMIC DNA]</scope>
    <source>
        <strain evidence="3 4">LK2625</strain>
    </source>
</reference>
<sequence>MRQRPLWAIWAPKHVRLPKRGALPETGTRLDRNLSRALLVLSALPFAALPMGSNTNLPLTSVVAVALIARCAKYMPIMWTALLVATAPFFAAAVRMFISPEPWQVAGSVTWVVFTLPFAGAAAAIVFLRYRAIAWLSWTILFSAAYALVQKYIFFDILDTVPFESFYDLPGYANVSEFTETFLTYVRRPFGMFPETSFMVGSLSLMAMALVILVRHYHRTINLRDGVALTLVLWAVAISGSGSAVVVLGVVLIAAIAPYAARNAWASIILVPAGLAGAVAIGARTLQDRSESFNWSWSDRYSSIAASVRYFFADPAVFLWGVGRGNTNEIFLTHRMPLGDLQHYNPLPDIYSVTGRVILDSGIFFGLGLVLIMSVLILRAGGRNPLWLGVCAFIVWAVISGLTISYDSAFWIWGMAGICLGLELTRSWPDPPAPSSTDPRSSSNTHPTERLPHAHSAHRQ</sequence>
<feature type="transmembrane region" description="Helical" evidence="2">
    <location>
        <begin position="135"/>
        <end position="155"/>
    </location>
</feature>
<feature type="transmembrane region" description="Helical" evidence="2">
    <location>
        <begin position="79"/>
        <end position="98"/>
    </location>
</feature>
<feature type="transmembrane region" description="Helical" evidence="2">
    <location>
        <begin position="110"/>
        <end position="128"/>
    </location>
</feature>
<feature type="transmembrane region" description="Helical" evidence="2">
    <location>
        <begin position="263"/>
        <end position="283"/>
    </location>
</feature>
<dbReference type="EMBL" id="JAYWLU010000004">
    <property type="protein sequence ID" value="MEX3594063.1"/>
    <property type="molecule type" value="Genomic_DNA"/>
</dbReference>
<feature type="compositionally biased region" description="Polar residues" evidence="1">
    <location>
        <begin position="435"/>
        <end position="446"/>
    </location>
</feature>
<evidence type="ECO:0000313" key="3">
    <source>
        <dbReference type="EMBL" id="MEX3594063.1"/>
    </source>
</evidence>
<keyword evidence="2" id="KW-0472">Membrane</keyword>
<comment type="caution">
    <text evidence="3">The sequence shown here is derived from an EMBL/GenBank/DDBJ whole genome shotgun (WGS) entry which is preliminary data.</text>
</comment>
<feature type="transmembrane region" description="Helical" evidence="2">
    <location>
        <begin position="226"/>
        <end position="257"/>
    </location>
</feature>
<keyword evidence="2" id="KW-1133">Transmembrane helix</keyword>
<dbReference type="Proteomes" id="UP001558481">
    <property type="component" value="Unassembled WGS sequence"/>
</dbReference>
<feature type="transmembrane region" description="Helical" evidence="2">
    <location>
        <begin position="357"/>
        <end position="378"/>
    </location>
</feature>
<feature type="transmembrane region" description="Helical" evidence="2">
    <location>
        <begin position="304"/>
        <end position="323"/>
    </location>
</feature>
<feature type="transmembrane region" description="Helical" evidence="2">
    <location>
        <begin position="196"/>
        <end position="214"/>
    </location>
</feature>
<feature type="transmembrane region" description="Helical" evidence="2">
    <location>
        <begin position="385"/>
        <end position="404"/>
    </location>
</feature>
<dbReference type="RefSeq" id="WP_368629644.1">
    <property type="nucleotide sequence ID" value="NZ_JAYWLU010000004.1"/>
</dbReference>
<evidence type="ECO:0000313" key="4">
    <source>
        <dbReference type="Proteomes" id="UP001558481"/>
    </source>
</evidence>
<gene>
    <name evidence="3" type="ORF">VVR66_05000</name>
</gene>
<organism evidence="3 4">
    <name type="scientific">Kocuria carniphila</name>
    <dbReference type="NCBI Taxonomy" id="262208"/>
    <lineage>
        <taxon>Bacteria</taxon>
        <taxon>Bacillati</taxon>
        <taxon>Actinomycetota</taxon>
        <taxon>Actinomycetes</taxon>
        <taxon>Micrococcales</taxon>
        <taxon>Micrococcaceae</taxon>
        <taxon>Kocuria</taxon>
    </lineage>
</organism>
<accession>A0ABV3V026</accession>
<evidence type="ECO:0008006" key="5">
    <source>
        <dbReference type="Google" id="ProtNLM"/>
    </source>
</evidence>
<keyword evidence="4" id="KW-1185">Reference proteome</keyword>
<name>A0ABV3V026_9MICC</name>
<proteinExistence type="predicted"/>